<dbReference type="PANTHER" id="PTHR35936">
    <property type="entry name" value="MEMBRANE-BOUND LYTIC MUREIN TRANSGLYCOSYLASE F"/>
    <property type="match status" value="1"/>
</dbReference>
<gene>
    <name evidence="3" type="ORF">AT746_10045</name>
</gene>
<dbReference type="EMBL" id="CP013650">
    <property type="protein sequence ID" value="ALS98572.1"/>
    <property type="molecule type" value="Genomic_DNA"/>
</dbReference>
<keyword evidence="2" id="KW-0732">Signal</keyword>
<dbReference type="Proteomes" id="UP000068447">
    <property type="component" value="Chromosome"/>
</dbReference>
<dbReference type="STRING" id="1526571.AT746_10045"/>
<keyword evidence="4" id="KW-1185">Reference proteome</keyword>
<dbReference type="KEGG" id="lal:AT746_10045"/>
<evidence type="ECO:0000256" key="1">
    <source>
        <dbReference type="ARBA" id="ARBA00010333"/>
    </source>
</evidence>
<reference evidence="3 4" key="1">
    <citation type="submission" date="2015-12" db="EMBL/GenBank/DDBJ databases">
        <title>Complete genome of Lacimicrobium alkaliphilum KCTC 32984.</title>
        <authorList>
            <person name="Kim S.-G."/>
            <person name="Lee Y.-J."/>
        </authorList>
    </citation>
    <scope>NUCLEOTIDE SEQUENCE [LARGE SCALE GENOMIC DNA]</scope>
    <source>
        <strain evidence="3 4">YelD216</strain>
    </source>
</reference>
<name>A0A0U2ZJR6_9ALTE</name>
<organism evidence="3 4">
    <name type="scientific">Lacimicrobium alkaliphilum</name>
    <dbReference type="NCBI Taxonomy" id="1526571"/>
    <lineage>
        <taxon>Bacteria</taxon>
        <taxon>Pseudomonadati</taxon>
        <taxon>Pseudomonadota</taxon>
        <taxon>Gammaproteobacteria</taxon>
        <taxon>Alteromonadales</taxon>
        <taxon>Alteromonadaceae</taxon>
        <taxon>Lacimicrobium</taxon>
    </lineage>
</organism>
<dbReference type="PANTHER" id="PTHR35936:SF25">
    <property type="entry name" value="ABC TRANSPORTER SUBSTRATE-BINDING PROTEIN"/>
    <property type="match status" value="1"/>
</dbReference>
<comment type="similarity">
    <text evidence="1">Belongs to the bacterial solute-binding protein 3 family.</text>
</comment>
<evidence type="ECO:0000256" key="2">
    <source>
        <dbReference type="SAM" id="SignalP"/>
    </source>
</evidence>
<proteinExistence type="inferred from homology"/>
<evidence type="ECO:0000313" key="4">
    <source>
        <dbReference type="Proteomes" id="UP000068447"/>
    </source>
</evidence>
<dbReference type="RefSeq" id="WP_062479917.1">
    <property type="nucleotide sequence ID" value="NZ_CP013650.1"/>
</dbReference>
<feature type="signal peptide" evidence="2">
    <location>
        <begin position="1"/>
        <end position="19"/>
    </location>
</feature>
<protein>
    <submittedName>
        <fullName evidence="3">ABC transporter</fullName>
    </submittedName>
</protein>
<sequence>MKKILIISLLFLLSPLCRADTLYLTSLDWPPYSGKKLTEQGASIAVAKAAFASMGHELVVEFYPWSRAVKLASDDSKYAGYFPEYHYESDEFVFSEPMGQGPLGLVQRKDKPVSWSKVSDLTQYRLGVVQDYINTEELDALIASGDISAQAVVSDDKNVQKVAAGRIDAAVIDANVLNYLLTNEPSLKGLADKVEMNSTLLVNKELHIAFENTHEGKKWRDIFNEGLKKIDVQAIMAKHL</sequence>
<feature type="chain" id="PRO_5006835455" evidence="2">
    <location>
        <begin position="20"/>
        <end position="240"/>
    </location>
</feature>
<dbReference type="AlphaFoldDB" id="A0A0U2ZJR6"/>
<accession>A0A0U2ZJR6</accession>
<dbReference type="OrthoDB" id="5296159at2"/>
<dbReference type="Gene3D" id="3.40.190.10">
    <property type="entry name" value="Periplasmic binding protein-like II"/>
    <property type="match status" value="2"/>
</dbReference>
<evidence type="ECO:0000313" key="3">
    <source>
        <dbReference type="EMBL" id="ALS98572.1"/>
    </source>
</evidence>
<dbReference type="SUPFAM" id="SSF53850">
    <property type="entry name" value="Periplasmic binding protein-like II"/>
    <property type="match status" value="1"/>
</dbReference>